<evidence type="ECO:0000256" key="1">
    <source>
        <dbReference type="SAM" id="Phobius"/>
    </source>
</evidence>
<keyword evidence="1" id="KW-1133">Transmembrane helix</keyword>
<dbReference type="EMBL" id="MDAL01000034">
    <property type="protein sequence ID" value="PMN90258.1"/>
    <property type="molecule type" value="Genomic_DNA"/>
</dbReference>
<protein>
    <submittedName>
        <fullName evidence="2">Transporter</fullName>
    </submittedName>
</protein>
<dbReference type="Pfam" id="PF20398">
    <property type="entry name" value="DUF6691"/>
    <property type="match status" value="1"/>
</dbReference>
<feature type="transmembrane region" description="Helical" evidence="1">
    <location>
        <begin position="48"/>
        <end position="66"/>
    </location>
</feature>
<accession>A0A2N7L7Z7</accession>
<evidence type="ECO:0000313" key="2">
    <source>
        <dbReference type="EMBL" id="PMN90258.1"/>
    </source>
</evidence>
<dbReference type="Proteomes" id="UP000235387">
    <property type="component" value="Unassembled WGS sequence"/>
</dbReference>
<feature type="transmembrane region" description="Helical" evidence="1">
    <location>
        <begin position="119"/>
        <end position="137"/>
    </location>
</feature>
<evidence type="ECO:0000313" key="3">
    <source>
        <dbReference type="Proteomes" id="UP000235387"/>
    </source>
</evidence>
<keyword evidence="1" id="KW-0472">Membrane</keyword>
<gene>
    <name evidence="2" type="ORF">BCT23_20875</name>
</gene>
<keyword evidence="1" id="KW-0812">Transmembrane</keyword>
<dbReference type="AlphaFoldDB" id="A0A2N7L7Z7"/>
<organism evidence="2 3">
    <name type="scientific">Enterovibrio norvegicus</name>
    <dbReference type="NCBI Taxonomy" id="188144"/>
    <lineage>
        <taxon>Bacteria</taxon>
        <taxon>Pseudomonadati</taxon>
        <taxon>Pseudomonadota</taxon>
        <taxon>Gammaproteobacteria</taxon>
        <taxon>Vibrionales</taxon>
        <taxon>Vibrionaceae</taxon>
        <taxon>Enterovibrio</taxon>
    </lineage>
</organism>
<dbReference type="RefSeq" id="WP_102391512.1">
    <property type="nucleotide sequence ID" value="NZ_MDAL01000034.1"/>
</dbReference>
<feature type="transmembrane region" description="Helical" evidence="1">
    <location>
        <begin position="7"/>
        <end position="28"/>
    </location>
</feature>
<name>A0A2N7L7Z7_9GAMM</name>
<reference evidence="3" key="1">
    <citation type="submission" date="2016-07" db="EMBL/GenBank/DDBJ databases">
        <title>Nontailed viruses are major unrecognized killers of bacteria in the ocean.</title>
        <authorList>
            <person name="Kauffman K."/>
            <person name="Hussain F."/>
            <person name="Yang J."/>
            <person name="Arevalo P."/>
            <person name="Brown J."/>
            <person name="Cutler M."/>
            <person name="Kelly L."/>
            <person name="Polz M.F."/>
        </authorList>
    </citation>
    <scope>NUCLEOTIDE SEQUENCE [LARGE SCALE GENOMIC DNA]</scope>
    <source>
        <strain evidence="3">10N.261.45.A10</strain>
    </source>
</reference>
<dbReference type="InterPro" id="IPR046513">
    <property type="entry name" value="DUF6691"/>
</dbReference>
<proteinExistence type="predicted"/>
<sequence>MSGKNILFYFGALFSGGLFGAGMMVSGMVNPANVIGFLDVYGNWNPSLAFVMGGALMVFIPGYLLLIKPRSAPIAETHFGISKRNDIDKRLISGSAIFGIGWGVAGICPGPAITALGSGSPHILLFTISMALGMLIVERASSRSIQQTSTTHQSA</sequence>
<comment type="caution">
    <text evidence="2">The sequence shown here is derived from an EMBL/GenBank/DDBJ whole genome shotgun (WGS) entry which is preliminary data.</text>
</comment>
<feature type="transmembrane region" description="Helical" evidence="1">
    <location>
        <begin position="91"/>
        <end position="113"/>
    </location>
</feature>